<feature type="region of interest" description="Disordered" evidence="1">
    <location>
        <begin position="230"/>
        <end position="260"/>
    </location>
</feature>
<gene>
    <name evidence="2" type="ORF">LAESUDRAFT_718710</name>
</gene>
<evidence type="ECO:0000313" key="3">
    <source>
        <dbReference type="Proteomes" id="UP000076871"/>
    </source>
</evidence>
<name>A0A165ANH7_9APHY</name>
<organism evidence="2 3">
    <name type="scientific">Laetiporus sulphureus 93-53</name>
    <dbReference type="NCBI Taxonomy" id="1314785"/>
    <lineage>
        <taxon>Eukaryota</taxon>
        <taxon>Fungi</taxon>
        <taxon>Dikarya</taxon>
        <taxon>Basidiomycota</taxon>
        <taxon>Agaricomycotina</taxon>
        <taxon>Agaricomycetes</taxon>
        <taxon>Polyporales</taxon>
        <taxon>Laetiporus</taxon>
    </lineage>
</organism>
<feature type="region of interest" description="Disordered" evidence="1">
    <location>
        <begin position="181"/>
        <end position="204"/>
    </location>
</feature>
<accession>A0A165ANH7</accession>
<dbReference type="AlphaFoldDB" id="A0A165ANH7"/>
<dbReference type="Proteomes" id="UP000076871">
    <property type="component" value="Unassembled WGS sequence"/>
</dbReference>
<evidence type="ECO:0000256" key="1">
    <source>
        <dbReference type="SAM" id="MobiDB-lite"/>
    </source>
</evidence>
<evidence type="ECO:0000313" key="2">
    <source>
        <dbReference type="EMBL" id="KZS99348.1"/>
    </source>
</evidence>
<dbReference type="EMBL" id="KV427998">
    <property type="protein sequence ID" value="KZS99348.1"/>
    <property type="molecule type" value="Genomic_DNA"/>
</dbReference>
<protein>
    <submittedName>
        <fullName evidence="2">Uncharacterized protein</fullName>
    </submittedName>
</protein>
<keyword evidence="3" id="KW-1185">Reference proteome</keyword>
<dbReference type="InParanoid" id="A0A165ANH7"/>
<feature type="non-terminal residue" evidence="2">
    <location>
        <position position="260"/>
    </location>
</feature>
<feature type="non-terminal residue" evidence="2">
    <location>
        <position position="1"/>
    </location>
</feature>
<dbReference type="OrthoDB" id="2713155at2759"/>
<dbReference type="STRING" id="1314785.A0A165ANH7"/>
<dbReference type="RefSeq" id="XP_040757089.1">
    <property type="nucleotide sequence ID" value="XM_040907483.1"/>
</dbReference>
<proteinExistence type="predicted"/>
<reference evidence="2 3" key="1">
    <citation type="journal article" date="2016" name="Mol. Biol. Evol.">
        <title>Comparative Genomics of Early-Diverging Mushroom-Forming Fungi Provides Insights into the Origins of Lignocellulose Decay Capabilities.</title>
        <authorList>
            <person name="Nagy L.G."/>
            <person name="Riley R."/>
            <person name="Tritt A."/>
            <person name="Adam C."/>
            <person name="Daum C."/>
            <person name="Floudas D."/>
            <person name="Sun H."/>
            <person name="Yadav J.S."/>
            <person name="Pangilinan J."/>
            <person name="Larsson K.H."/>
            <person name="Matsuura K."/>
            <person name="Barry K."/>
            <person name="Labutti K."/>
            <person name="Kuo R."/>
            <person name="Ohm R.A."/>
            <person name="Bhattacharya S.S."/>
            <person name="Shirouzu T."/>
            <person name="Yoshinaga Y."/>
            <person name="Martin F.M."/>
            <person name="Grigoriev I.V."/>
            <person name="Hibbett D.S."/>
        </authorList>
    </citation>
    <scope>NUCLEOTIDE SEQUENCE [LARGE SCALE GENOMIC DNA]</scope>
    <source>
        <strain evidence="2 3">93-53</strain>
    </source>
</reference>
<sequence length="260" mass="29149">HNGRLTLGAGKRQQLSRAQQKMLLQYYSDHYPLVEIVDISTMSPQQGAVFLTTTVYVHDYLVLDGRRITPSRGVGWKAPNSIIQINLGNTRYVGELRAIITHRQVNIQESQHLVHVEWFIDLANMDTSAWEPYPELEVKFWEYNTYQDPLVSGPPALIPASYIQSQACRVTIKKFPVRPQGYETGDSDNARHENSASVPRKIWATTGLTRRPSTSLSTPSRSLFMCSLLTSSPSSCSSRSDDEDEDDEDISTSVGSSSKP</sequence>
<dbReference type="GeneID" id="63824512"/>
<feature type="compositionally biased region" description="Acidic residues" evidence="1">
    <location>
        <begin position="241"/>
        <end position="250"/>
    </location>
</feature>